<evidence type="ECO:0000313" key="1">
    <source>
        <dbReference type="EMBL" id="HIU49214.1"/>
    </source>
</evidence>
<organism evidence="1 2">
    <name type="scientific">Candidatus Avimonoglobus intestinipullorum</name>
    <dbReference type="NCBI Taxonomy" id="2840699"/>
    <lineage>
        <taxon>Bacteria</taxon>
        <taxon>Bacillati</taxon>
        <taxon>Bacillota</taxon>
        <taxon>Clostridia</taxon>
        <taxon>Eubacteriales</taxon>
        <taxon>Candidatus Avimonoglobus</taxon>
    </lineage>
</organism>
<reference evidence="1" key="2">
    <citation type="journal article" date="2021" name="PeerJ">
        <title>Extensive microbial diversity within the chicken gut microbiome revealed by metagenomics and culture.</title>
        <authorList>
            <person name="Gilroy R."/>
            <person name="Ravi A."/>
            <person name="Getino M."/>
            <person name="Pursley I."/>
            <person name="Horton D.L."/>
            <person name="Alikhan N.F."/>
            <person name="Baker D."/>
            <person name="Gharbi K."/>
            <person name="Hall N."/>
            <person name="Watson M."/>
            <person name="Adriaenssens E.M."/>
            <person name="Foster-Nyarko E."/>
            <person name="Jarju S."/>
            <person name="Secka A."/>
            <person name="Antonio M."/>
            <person name="Oren A."/>
            <person name="Chaudhuri R.R."/>
            <person name="La Ragione R."/>
            <person name="Hildebrand F."/>
            <person name="Pallen M.J."/>
        </authorList>
    </citation>
    <scope>NUCLEOTIDE SEQUENCE</scope>
    <source>
        <strain evidence="1">ChiSjej4B22-9803</strain>
    </source>
</reference>
<protein>
    <submittedName>
        <fullName evidence="1">Uncharacterized protein</fullName>
    </submittedName>
</protein>
<name>A0A9D1LW92_9FIRM</name>
<reference evidence="1" key="1">
    <citation type="submission" date="2020-10" db="EMBL/GenBank/DDBJ databases">
        <authorList>
            <person name="Gilroy R."/>
        </authorList>
    </citation>
    <scope>NUCLEOTIDE SEQUENCE</scope>
    <source>
        <strain evidence="1">ChiSjej4B22-9803</strain>
    </source>
</reference>
<evidence type="ECO:0000313" key="2">
    <source>
        <dbReference type="Proteomes" id="UP000824111"/>
    </source>
</evidence>
<gene>
    <name evidence="1" type="ORF">IAB04_07590</name>
</gene>
<proteinExistence type="predicted"/>
<sequence>MKESDLFPPVRRLLEELGYLVHAEVVHCDVTATKGDDLLVIELKRSLSAPLLAQAVSRQKLGASVYVAVPKPKNYKPRAFADTLYLLKKLELGLIFVNLLEGNSFAEVVLDPQPFTGVKLNPKKRAQLLKEHNSRSVELNHGGVTQQKIITGYTERCVKIACILTKFGEMSPKAISAYGLDRKDVANALRGNYYGWFYRVEKGIYALTLKGKHGLKSYPELVAYYNGLLERT</sequence>
<dbReference type="AlphaFoldDB" id="A0A9D1LW92"/>
<dbReference type="Pfam" id="PF09929">
    <property type="entry name" value="DUF2161"/>
    <property type="match status" value="1"/>
</dbReference>
<accession>A0A9D1LW92</accession>
<comment type="caution">
    <text evidence="1">The sequence shown here is derived from an EMBL/GenBank/DDBJ whole genome shotgun (WGS) entry which is preliminary data.</text>
</comment>
<dbReference type="EMBL" id="DVND01000189">
    <property type="protein sequence ID" value="HIU49214.1"/>
    <property type="molecule type" value="Genomic_DNA"/>
</dbReference>
<dbReference type="Proteomes" id="UP000824111">
    <property type="component" value="Unassembled WGS sequence"/>
</dbReference>
<dbReference type="InterPro" id="IPR018679">
    <property type="entry name" value="DUF2161"/>
</dbReference>